<dbReference type="Proteomes" id="UP001152484">
    <property type="component" value="Unassembled WGS sequence"/>
</dbReference>
<accession>A0A9P0ZXN4</accession>
<evidence type="ECO:0000313" key="2">
    <source>
        <dbReference type="EMBL" id="CAH9118822.1"/>
    </source>
</evidence>
<evidence type="ECO:0000313" key="3">
    <source>
        <dbReference type="Proteomes" id="UP001152484"/>
    </source>
</evidence>
<dbReference type="AlphaFoldDB" id="A0A9P0ZXN4"/>
<keyword evidence="1" id="KW-1133">Transmembrane helix</keyword>
<evidence type="ECO:0000256" key="1">
    <source>
        <dbReference type="SAM" id="Phobius"/>
    </source>
</evidence>
<gene>
    <name evidence="2" type="ORF">CEURO_LOCUS22097</name>
</gene>
<keyword evidence="3" id="KW-1185">Reference proteome</keyword>
<organism evidence="2 3">
    <name type="scientific">Cuscuta europaea</name>
    <name type="common">European dodder</name>
    <dbReference type="NCBI Taxonomy" id="41803"/>
    <lineage>
        <taxon>Eukaryota</taxon>
        <taxon>Viridiplantae</taxon>
        <taxon>Streptophyta</taxon>
        <taxon>Embryophyta</taxon>
        <taxon>Tracheophyta</taxon>
        <taxon>Spermatophyta</taxon>
        <taxon>Magnoliopsida</taxon>
        <taxon>eudicotyledons</taxon>
        <taxon>Gunneridae</taxon>
        <taxon>Pentapetalae</taxon>
        <taxon>asterids</taxon>
        <taxon>lamiids</taxon>
        <taxon>Solanales</taxon>
        <taxon>Convolvulaceae</taxon>
        <taxon>Cuscuteae</taxon>
        <taxon>Cuscuta</taxon>
        <taxon>Cuscuta subgen. Cuscuta</taxon>
    </lineage>
</organism>
<dbReference type="EMBL" id="CAMAPE010000077">
    <property type="protein sequence ID" value="CAH9118822.1"/>
    <property type="molecule type" value="Genomic_DNA"/>
</dbReference>
<proteinExistence type="predicted"/>
<name>A0A9P0ZXN4_CUSEU</name>
<keyword evidence="1" id="KW-0812">Transmembrane</keyword>
<sequence length="146" mass="17223">MLVFPRRTTYSSFRIFGVVLLWNATVHSWSFFGAFLHKPENVLVEEEEDDDSERFFDRSHGRGPPAMTAQSKTMLTQRHHRITNEMPRRHHSQGIAVINNICRRGIDVEGNGVPDLALHRRSRCVKQRKEKTMRRQIIEKKTRRRS</sequence>
<feature type="transmembrane region" description="Helical" evidence="1">
    <location>
        <begin position="12"/>
        <end position="36"/>
    </location>
</feature>
<keyword evidence="1" id="KW-0472">Membrane</keyword>
<comment type="caution">
    <text evidence="2">The sequence shown here is derived from an EMBL/GenBank/DDBJ whole genome shotgun (WGS) entry which is preliminary data.</text>
</comment>
<protein>
    <submittedName>
        <fullName evidence="2">Uncharacterized protein</fullName>
    </submittedName>
</protein>
<reference evidence="2" key="1">
    <citation type="submission" date="2022-07" db="EMBL/GenBank/DDBJ databases">
        <authorList>
            <person name="Macas J."/>
            <person name="Novak P."/>
            <person name="Neumann P."/>
        </authorList>
    </citation>
    <scope>NUCLEOTIDE SEQUENCE</scope>
</reference>